<dbReference type="SUPFAM" id="SSF46785">
    <property type="entry name" value="Winged helix' DNA-binding domain"/>
    <property type="match status" value="1"/>
</dbReference>
<dbReference type="OrthoDB" id="213028at2"/>
<gene>
    <name evidence="1" type="ORF">C7384_1061</name>
</gene>
<keyword evidence="2" id="KW-1185">Reference proteome</keyword>
<proteinExistence type="predicted"/>
<dbReference type="InterPro" id="IPR036388">
    <property type="entry name" value="WH-like_DNA-bd_sf"/>
</dbReference>
<reference evidence="1 2" key="1">
    <citation type="submission" date="2018-04" db="EMBL/GenBank/DDBJ databases">
        <title>Genomic Encyclopedia of Type Strains, Phase IV (KMG-IV): sequencing the most valuable type-strain genomes for metagenomic binning, comparative biology and taxonomic classification.</title>
        <authorList>
            <person name="Goeker M."/>
        </authorList>
    </citation>
    <scope>NUCLEOTIDE SEQUENCE [LARGE SCALE GENOMIC DNA]</scope>
    <source>
        <strain evidence="1 2">DSM 28795</strain>
    </source>
</reference>
<comment type="caution">
    <text evidence="1">The sequence shown here is derived from an EMBL/GenBank/DDBJ whole genome shotgun (WGS) entry which is preliminary data.</text>
</comment>
<dbReference type="PANTHER" id="PTHR33221:SF15">
    <property type="entry name" value="HTH-TYPE TRANSCRIPTIONAL REGULATOR YWGB-RELATED"/>
    <property type="match status" value="1"/>
</dbReference>
<dbReference type="AlphaFoldDB" id="A0A2U1D7N9"/>
<protein>
    <submittedName>
        <fullName evidence="1">BadM/Rrf2 family transcriptional regulator</fullName>
    </submittedName>
</protein>
<dbReference type="Proteomes" id="UP000245433">
    <property type="component" value="Unassembled WGS sequence"/>
</dbReference>
<evidence type="ECO:0000313" key="1">
    <source>
        <dbReference type="EMBL" id="PVY83691.1"/>
    </source>
</evidence>
<dbReference type="PROSITE" id="PS51197">
    <property type="entry name" value="HTH_RRF2_2"/>
    <property type="match status" value="1"/>
</dbReference>
<dbReference type="InterPro" id="IPR000944">
    <property type="entry name" value="Tscrpt_reg_Rrf2"/>
</dbReference>
<dbReference type="PANTHER" id="PTHR33221">
    <property type="entry name" value="WINGED HELIX-TURN-HELIX TRANSCRIPTIONAL REGULATOR, RRF2 FAMILY"/>
    <property type="match status" value="1"/>
</dbReference>
<organism evidence="1 2">
    <name type="scientific">Convivina intestini</name>
    <dbReference type="NCBI Taxonomy" id="1505726"/>
    <lineage>
        <taxon>Bacteria</taxon>
        <taxon>Bacillati</taxon>
        <taxon>Bacillota</taxon>
        <taxon>Bacilli</taxon>
        <taxon>Lactobacillales</taxon>
        <taxon>Lactobacillaceae</taxon>
        <taxon>Convivina</taxon>
    </lineage>
</organism>
<evidence type="ECO:0000313" key="2">
    <source>
        <dbReference type="Proteomes" id="UP000245433"/>
    </source>
</evidence>
<accession>A0A2U1D7N9</accession>
<dbReference type="GO" id="GO:0005829">
    <property type="term" value="C:cytosol"/>
    <property type="evidence" value="ECO:0007669"/>
    <property type="project" value="TreeGrafter"/>
</dbReference>
<name>A0A2U1D7N9_9LACO</name>
<dbReference type="Gene3D" id="1.10.10.10">
    <property type="entry name" value="Winged helix-like DNA-binding domain superfamily/Winged helix DNA-binding domain"/>
    <property type="match status" value="1"/>
</dbReference>
<dbReference type="Pfam" id="PF02082">
    <property type="entry name" value="Rrf2"/>
    <property type="match status" value="1"/>
</dbReference>
<dbReference type="EMBL" id="QEKT01000006">
    <property type="protein sequence ID" value="PVY83691.1"/>
    <property type="molecule type" value="Genomic_DNA"/>
</dbReference>
<dbReference type="InterPro" id="IPR036390">
    <property type="entry name" value="WH_DNA-bd_sf"/>
</dbReference>
<dbReference type="GO" id="GO:0003700">
    <property type="term" value="F:DNA-binding transcription factor activity"/>
    <property type="evidence" value="ECO:0007669"/>
    <property type="project" value="TreeGrafter"/>
</dbReference>
<dbReference type="RefSeq" id="WP_089938850.1">
    <property type="nucleotide sequence ID" value="NZ_CAKOEX010000005.1"/>
</dbReference>
<sequence length="136" mass="15267">MKYSLQFSDALHILVYLKMFEENEGITSQQIADSVNTNPTRIRRIMGKLKKAGLICSRSGVANPSLAKSVDEITFLSVYQALDEPQRVIPIDENTNPECPVGRNIKRALAIEYDQLDQVVKQQLAKMTLADLMAKL</sequence>